<dbReference type="GO" id="GO:0000127">
    <property type="term" value="C:transcription factor TFIIIC complex"/>
    <property type="evidence" value="ECO:0007669"/>
    <property type="project" value="InterPro"/>
</dbReference>
<evidence type="ECO:0000256" key="4">
    <source>
        <dbReference type="ARBA" id="ARBA00023242"/>
    </source>
</evidence>
<keyword evidence="4" id="KW-0539">Nucleus</keyword>
<proteinExistence type="predicted"/>
<evidence type="ECO:0000313" key="8">
    <source>
        <dbReference type="Proteomes" id="UP000230750"/>
    </source>
</evidence>
<dbReference type="InterPro" id="IPR042536">
    <property type="entry name" value="TFIIIC_tauA_Sfc1"/>
</dbReference>
<evidence type="ECO:0000256" key="1">
    <source>
        <dbReference type="ARBA" id="ARBA00004123"/>
    </source>
</evidence>
<dbReference type="GO" id="GO:0001003">
    <property type="term" value="F:RNA polymerase III type 2 promoter sequence-specific DNA binding"/>
    <property type="evidence" value="ECO:0007669"/>
    <property type="project" value="TreeGrafter"/>
</dbReference>
<reference evidence="7 8" key="1">
    <citation type="journal article" date="2017" name="PLoS Biol.">
        <title>The sea cucumber genome provides insights into morphological evolution and visceral regeneration.</title>
        <authorList>
            <person name="Zhang X."/>
            <person name="Sun L."/>
            <person name="Yuan J."/>
            <person name="Sun Y."/>
            <person name="Gao Y."/>
            <person name="Zhang L."/>
            <person name="Li S."/>
            <person name="Dai H."/>
            <person name="Hamel J.F."/>
            <person name="Liu C."/>
            <person name="Yu Y."/>
            <person name="Liu S."/>
            <person name="Lin W."/>
            <person name="Guo K."/>
            <person name="Jin S."/>
            <person name="Xu P."/>
            <person name="Storey K.B."/>
            <person name="Huan P."/>
            <person name="Zhang T."/>
            <person name="Zhou Y."/>
            <person name="Zhang J."/>
            <person name="Lin C."/>
            <person name="Li X."/>
            <person name="Xing L."/>
            <person name="Huo D."/>
            <person name="Sun M."/>
            <person name="Wang L."/>
            <person name="Mercier A."/>
            <person name="Li F."/>
            <person name="Yang H."/>
            <person name="Xiang J."/>
        </authorList>
    </citation>
    <scope>NUCLEOTIDE SEQUENCE [LARGE SCALE GENOMIC DNA]</scope>
    <source>
        <strain evidence="7">Shaxun</strain>
        <tissue evidence="7">Muscle</tissue>
    </source>
</reference>
<dbReference type="Proteomes" id="UP000230750">
    <property type="component" value="Unassembled WGS sequence"/>
</dbReference>
<dbReference type="FunFam" id="3.30.200.160:FF:000002">
    <property type="entry name" value="Transcription factor IIIC, subunit 5"/>
    <property type="match status" value="1"/>
</dbReference>
<keyword evidence="8" id="KW-1185">Reference proteome</keyword>
<dbReference type="InterPro" id="IPR019136">
    <property type="entry name" value="TF_IIIC_su-5_HTH"/>
</dbReference>
<feature type="domain" description="Transcription factor IIIC subunit Tfc1/Sfc1 triple barrel" evidence="6">
    <location>
        <begin position="31"/>
        <end position="143"/>
    </location>
</feature>
<comment type="subcellular location">
    <subcellularLocation>
        <location evidence="1">Nucleus</location>
    </subcellularLocation>
</comment>
<dbReference type="AlphaFoldDB" id="A0A2G8K3D5"/>
<keyword evidence="3" id="KW-0804">Transcription</keyword>
<dbReference type="InterPro" id="IPR040454">
    <property type="entry name" value="TF_IIIC_Tfc1/Sfc1"/>
</dbReference>
<accession>A0A2G8K3D5</accession>
<dbReference type="OrthoDB" id="5598268at2759"/>
<dbReference type="EMBL" id="MRZV01000932">
    <property type="protein sequence ID" value="PIK42469.1"/>
    <property type="molecule type" value="Genomic_DNA"/>
</dbReference>
<dbReference type="InterPro" id="IPR041499">
    <property type="entry name" value="Tfc1/Sfc1_N"/>
</dbReference>
<keyword evidence="2" id="KW-0238">DNA-binding</keyword>
<evidence type="ECO:0000259" key="6">
    <source>
        <dbReference type="Pfam" id="PF17682"/>
    </source>
</evidence>
<evidence type="ECO:0000259" key="5">
    <source>
        <dbReference type="Pfam" id="PF09734"/>
    </source>
</evidence>
<sequence>MAENELEQKSSSERQEADSFLIPVPEKNLTCVEYPGKVLNVDRALQTLGGKENISHTILQSGRRLALNFRPGDSFCKPLYGSKYSTTNMLLKVTRKKSPAGSSVKTTDQTTATNNSTDEYSCEMIGTVDTTFKFEGMSDFQYLPMETRPDGSHKPILDELVPSSVEDTSFLKKDANLFIMPGNFSRMDTPSGYLYQKQKSGQDPLLEENLIGKRRKRRPGLAYLVPFDVENVPTDPQPEAAQSVYRMKLKDELEFLTKVAIKN</sequence>
<dbReference type="PANTHER" id="PTHR13230">
    <property type="entry name" value="GENERAL TRANSCRIPTION FACTOR IIIC, POLYPEPTIDE 5"/>
    <property type="match status" value="1"/>
</dbReference>
<dbReference type="PANTHER" id="PTHR13230:SF5">
    <property type="entry name" value="GENERAL TRANSCRIPTION FACTOR 3C POLYPEPTIDE 5"/>
    <property type="match status" value="1"/>
</dbReference>
<comment type="caution">
    <text evidence="7">The sequence shown here is derived from an EMBL/GenBank/DDBJ whole genome shotgun (WGS) entry which is preliminary data.</text>
</comment>
<dbReference type="Pfam" id="PF09734">
    <property type="entry name" value="Tau95"/>
    <property type="match status" value="1"/>
</dbReference>
<gene>
    <name evidence="7" type="ORF">BSL78_20675</name>
</gene>
<evidence type="ECO:0000313" key="7">
    <source>
        <dbReference type="EMBL" id="PIK42469.1"/>
    </source>
</evidence>
<organism evidence="7 8">
    <name type="scientific">Stichopus japonicus</name>
    <name type="common">Sea cucumber</name>
    <dbReference type="NCBI Taxonomy" id="307972"/>
    <lineage>
        <taxon>Eukaryota</taxon>
        <taxon>Metazoa</taxon>
        <taxon>Echinodermata</taxon>
        <taxon>Eleutherozoa</taxon>
        <taxon>Echinozoa</taxon>
        <taxon>Holothuroidea</taxon>
        <taxon>Aspidochirotacea</taxon>
        <taxon>Aspidochirotida</taxon>
        <taxon>Stichopodidae</taxon>
        <taxon>Apostichopus</taxon>
    </lineage>
</organism>
<dbReference type="Gene3D" id="3.30.200.160">
    <property type="entry name" value="TFIIIC, subcomplex tauA, subunit Sfc1, barrel domain"/>
    <property type="match status" value="1"/>
</dbReference>
<name>A0A2G8K3D5_STIJA</name>
<evidence type="ECO:0000256" key="3">
    <source>
        <dbReference type="ARBA" id="ARBA00023163"/>
    </source>
</evidence>
<evidence type="ECO:0000256" key="2">
    <source>
        <dbReference type="ARBA" id="ARBA00023125"/>
    </source>
</evidence>
<protein>
    <submittedName>
        <fullName evidence="7">Uncharacterized protein</fullName>
    </submittedName>
</protein>
<dbReference type="GO" id="GO:0006384">
    <property type="term" value="P:transcription initiation at RNA polymerase III promoter"/>
    <property type="evidence" value="ECO:0007669"/>
    <property type="project" value="InterPro"/>
</dbReference>
<dbReference type="STRING" id="307972.A0A2G8K3D5"/>
<feature type="domain" description="Transcription factor IIIC subunit 5 HTH" evidence="5">
    <location>
        <begin position="178"/>
        <end position="254"/>
    </location>
</feature>
<dbReference type="GO" id="GO:0001002">
    <property type="term" value="F:RNA polymerase III type 1 promoter sequence-specific DNA binding"/>
    <property type="evidence" value="ECO:0007669"/>
    <property type="project" value="TreeGrafter"/>
</dbReference>
<dbReference type="Pfam" id="PF17682">
    <property type="entry name" value="Tau95_N"/>
    <property type="match status" value="1"/>
</dbReference>